<gene>
    <name evidence="1" type="ORF">QFC19_001661</name>
</gene>
<proteinExistence type="predicted"/>
<protein>
    <submittedName>
        <fullName evidence="1">Uncharacterized protein</fullName>
    </submittedName>
</protein>
<organism evidence="1 2">
    <name type="scientific">Naganishia cerealis</name>
    <dbReference type="NCBI Taxonomy" id="610337"/>
    <lineage>
        <taxon>Eukaryota</taxon>
        <taxon>Fungi</taxon>
        <taxon>Dikarya</taxon>
        <taxon>Basidiomycota</taxon>
        <taxon>Agaricomycotina</taxon>
        <taxon>Tremellomycetes</taxon>
        <taxon>Filobasidiales</taxon>
        <taxon>Filobasidiaceae</taxon>
        <taxon>Naganishia</taxon>
    </lineage>
</organism>
<dbReference type="Proteomes" id="UP001241377">
    <property type="component" value="Unassembled WGS sequence"/>
</dbReference>
<keyword evidence="2" id="KW-1185">Reference proteome</keyword>
<evidence type="ECO:0000313" key="1">
    <source>
        <dbReference type="EMBL" id="KAJ9110258.1"/>
    </source>
</evidence>
<comment type="caution">
    <text evidence="1">The sequence shown here is derived from an EMBL/GenBank/DDBJ whole genome shotgun (WGS) entry which is preliminary data.</text>
</comment>
<sequence length="286" mass="32108">MTRPTVPLDLSSSKRLSLPAPLLRSDSHTSQHSIHSQRSHSSQTHHVTPSDPTTLANLLPSVTSDEEADFENNSSPNHSHYPHVHAQHKNLFVAQDGPTGMPSFEELLVTEQRDSMEGDLEDNEQDERERESENAKAKHRAVDQSPRRRRSVAFLEESSAKQAVRKEHEGVTPSKPDNSTKSSNHPSSSSPSSSSSRTCTSQKGDSVKASETDPLLPSKQSSYTTEPGDDPEYDPTKDPEEWARIREGSIARRSRWRRPGPYWYVYSYLKKTITSYSILSLLEYAQ</sequence>
<dbReference type="EMBL" id="JASBWR010000013">
    <property type="protein sequence ID" value="KAJ9110258.1"/>
    <property type="molecule type" value="Genomic_DNA"/>
</dbReference>
<reference evidence="1" key="1">
    <citation type="submission" date="2023-04" db="EMBL/GenBank/DDBJ databases">
        <title>Draft Genome sequencing of Naganishia species isolated from polar environments using Oxford Nanopore Technology.</title>
        <authorList>
            <person name="Leo P."/>
            <person name="Venkateswaran K."/>
        </authorList>
    </citation>
    <scope>NUCLEOTIDE SEQUENCE</scope>
    <source>
        <strain evidence="1">MNA-CCFEE 5261</strain>
    </source>
</reference>
<evidence type="ECO:0000313" key="2">
    <source>
        <dbReference type="Proteomes" id="UP001241377"/>
    </source>
</evidence>
<name>A0ACC2WEU1_9TREE</name>
<accession>A0ACC2WEU1</accession>